<dbReference type="InterPro" id="IPR043129">
    <property type="entry name" value="ATPase_NBD"/>
</dbReference>
<sequence>MAIILNLETATTNCSVSISKDDKVVVLKENNAANYSHSEQLHVFIKEALEEASLLFSDLDAIAISKGPGSYTGLRIGVSAAKGLCFSLDLPLISIPTLQSMAHQVQLEPGEMVIPVLDARRMEVYACVYNNDYQEIRETRAEVINEASFADYVSGHKVYVAGSGAEKCRGVLQHPNFVFNDSVVPSAKQMAPIAFQKFKSNQFEDVAYFEPYYLKDFVLQQKKKKN</sequence>
<dbReference type="Gene3D" id="3.30.420.40">
    <property type="match status" value="2"/>
</dbReference>
<name>A0ABS3F0E3_9FLAO</name>
<dbReference type="SUPFAM" id="SSF53067">
    <property type="entry name" value="Actin-like ATPase domain"/>
    <property type="match status" value="2"/>
</dbReference>
<gene>
    <name evidence="2" type="primary">tsaB</name>
    <name evidence="2" type="ORF">J0X13_12810</name>
</gene>
<dbReference type="InterPro" id="IPR000905">
    <property type="entry name" value="Gcp-like_dom"/>
</dbReference>
<evidence type="ECO:0000313" key="2">
    <source>
        <dbReference type="EMBL" id="MBO0331437.1"/>
    </source>
</evidence>
<dbReference type="InterPro" id="IPR022496">
    <property type="entry name" value="T6A_TsaB"/>
</dbReference>
<proteinExistence type="predicted"/>
<comment type="caution">
    <text evidence="2">The sequence shown here is derived from an EMBL/GenBank/DDBJ whole genome shotgun (WGS) entry which is preliminary data.</text>
</comment>
<dbReference type="PANTHER" id="PTHR11735">
    <property type="entry name" value="TRNA N6-ADENOSINE THREONYLCARBAMOYLTRANSFERASE"/>
    <property type="match status" value="1"/>
</dbReference>
<dbReference type="EMBL" id="JAFLND010000003">
    <property type="protein sequence ID" value="MBO0331437.1"/>
    <property type="molecule type" value="Genomic_DNA"/>
</dbReference>
<dbReference type="RefSeq" id="WP_207071799.1">
    <property type="nucleotide sequence ID" value="NZ_JAFLND010000003.1"/>
</dbReference>
<organism evidence="2 3">
    <name type="scientific">[Muricauda] lutisoli</name>
    <dbReference type="NCBI Taxonomy" id="2816035"/>
    <lineage>
        <taxon>Bacteria</taxon>
        <taxon>Pseudomonadati</taxon>
        <taxon>Bacteroidota</taxon>
        <taxon>Flavobacteriia</taxon>
        <taxon>Flavobacteriales</taxon>
        <taxon>Flavobacteriaceae</taxon>
        <taxon>Allomuricauda</taxon>
    </lineage>
</organism>
<dbReference type="Pfam" id="PF00814">
    <property type="entry name" value="TsaD"/>
    <property type="match status" value="1"/>
</dbReference>
<dbReference type="CDD" id="cd24032">
    <property type="entry name" value="ASKHA_NBD_TsaB"/>
    <property type="match status" value="1"/>
</dbReference>
<feature type="domain" description="Gcp-like" evidence="1">
    <location>
        <begin position="33"/>
        <end position="147"/>
    </location>
</feature>
<evidence type="ECO:0000313" key="3">
    <source>
        <dbReference type="Proteomes" id="UP000664163"/>
    </source>
</evidence>
<dbReference type="PANTHER" id="PTHR11735:SF11">
    <property type="entry name" value="TRNA THREONYLCARBAMOYLADENOSINE BIOSYNTHESIS PROTEIN TSAB"/>
    <property type="match status" value="1"/>
</dbReference>
<dbReference type="NCBIfam" id="TIGR03725">
    <property type="entry name" value="T6A_YeaZ"/>
    <property type="match status" value="1"/>
</dbReference>
<reference evidence="2 3" key="1">
    <citation type="submission" date="2021-03" db="EMBL/GenBank/DDBJ databases">
        <title>Muricauda sp. CAU 1631 isolated from Incheon.</title>
        <authorList>
            <person name="Kim W."/>
        </authorList>
    </citation>
    <scope>NUCLEOTIDE SEQUENCE [LARGE SCALE GENOMIC DNA]</scope>
    <source>
        <strain evidence="2 3">CAU 1631</strain>
    </source>
</reference>
<evidence type="ECO:0000259" key="1">
    <source>
        <dbReference type="Pfam" id="PF00814"/>
    </source>
</evidence>
<accession>A0ABS3F0E3</accession>
<protein>
    <submittedName>
        <fullName evidence="2">tRNA (Adenosine(37)-N6)-threonylcarbamoyltransferase complex dimerization subunit type 1 TsaB</fullName>
    </submittedName>
</protein>
<keyword evidence="3" id="KW-1185">Reference proteome</keyword>
<dbReference type="Proteomes" id="UP000664163">
    <property type="component" value="Unassembled WGS sequence"/>
</dbReference>